<dbReference type="GO" id="GO:0047617">
    <property type="term" value="F:fatty acyl-CoA hydrolase activity"/>
    <property type="evidence" value="ECO:0007669"/>
    <property type="project" value="TreeGrafter"/>
</dbReference>
<evidence type="ECO:0000313" key="2">
    <source>
        <dbReference type="Proteomes" id="UP000664122"/>
    </source>
</evidence>
<dbReference type="PANTHER" id="PTHR31793">
    <property type="entry name" value="4-HYDROXYBENZOYL-COA THIOESTERASE FAMILY MEMBER"/>
    <property type="match status" value="1"/>
</dbReference>
<dbReference type="Gene3D" id="3.10.129.10">
    <property type="entry name" value="Hotdog Thioesterase"/>
    <property type="match status" value="1"/>
</dbReference>
<dbReference type="Proteomes" id="UP000664122">
    <property type="component" value="Unassembled WGS sequence"/>
</dbReference>
<dbReference type="InterPro" id="IPR050563">
    <property type="entry name" value="4-hydroxybenzoyl-CoA_TE"/>
</dbReference>
<name>A0A939JUR0_9HYPH</name>
<proteinExistence type="predicted"/>
<comment type="caution">
    <text evidence="1">The sequence shown here is derived from an EMBL/GenBank/DDBJ whole genome shotgun (WGS) entry which is preliminary data.</text>
</comment>
<organism evidence="1 2">
    <name type="scientific">Jiella flava</name>
    <dbReference type="NCBI Taxonomy" id="2816857"/>
    <lineage>
        <taxon>Bacteria</taxon>
        <taxon>Pseudomonadati</taxon>
        <taxon>Pseudomonadota</taxon>
        <taxon>Alphaproteobacteria</taxon>
        <taxon>Hyphomicrobiales</taxon>
        <taxon>Aurantimonadaceae</taxon>
        <taxon>Jiella</taxon>
    </lineage>
</organism>
<dbReference type="CDD" id="cd00586">
    <property type="entry name" value="4HBT"/>
    <property type="match status" value="1"/>
</dbReference>
<sequence>MPEIIPVPFRSPELAVEPAWIDYNGHLNLAYYHVLFDRGLDPFSDAIGLGEQYRARTGFTTYTAEAHVRYLKEVPPAAEVVVTTRIVGLDAKRLHLFQEMHHADGWLAATLESLSLSIDQRGETPKVTPFPVETFQALEAAAHRHAELPRPPELHRAVQHLQTR</sequence>
<keyword evidence="2" id="KW-1185">Reference proteome</keyword>
<dbReference type="AlphaFoldDB" id="A0A939JUR0"/>
<dbReference type="PANTHER" id="PTHR31793:SF2">
    <property type="entry name" value="BLR1345 PROTEIN"/>
    <property type="match status" value="1"/>
</dbReference>
<evidence type="ECO:0000313" key="1">
    <source>
        <dbReference type="EMBL" id="MBO0661222.1"/>
    </source>
</evidence>
<gene>
    <name evidence="1" type="ORF">J1C48_01425</name>
</gene>
<accession>A0A939JUR0</accession>
<dbReference type="EMBL" id="JAFMPP010000001">
    <property type="protein sequence ID" value="MBO0661222.1"/>
    <property type="molecule type" value="Genomic_DNA"/>
</dbReference>
<protein>
    <submittedName>
        <fullName evidence="1">Thioesterase family protein</fullName>
    </submittedName>
</protein>
<dbReference type="InterPro" id="IPR029069">
    <property type="entry name" value="HotDog_dom_sf"/>
</dbReference>
<dbReference type="Pfam" id="PF13279">
    <property type="entry name" value="4HBT_2"/>
    <property type="match status" value="1"/>
</dbReference>
<dbReference type="SUPFAM" id="SSF54637">
    <property type="entry name" value="Thioesterase/thiol ester dehydrase-isomerase"/>
    <property type="match status" value="1"/>
</dbReference>
<dbReference type="RefSeq" id="WP_207255863.1">
    <property type="nucleotide sequence ID" value="NZ_JAFMPP010000001.1"/>
</dbReference>
<reference evidence="1" key="1">
    <citation type="submission" date="2021-03" db="EMBL/GenBank/DDBJ databases">
        <title>Whole genome sequence of Jiella sp. CQZ9-1.</title>
        <authorList>
            <person name="Tuo L."/>
        </authorList>
    </citation>
    <scope>NUCLEOTIDE SEQUENCE</scope>
    <source>
        <strain evidence="1">CQZ9-1</strain>
    </source>
</reference>